<feature type="compositionally biased region" description="Basic and acidic residues" evidence="1">
    <location>
        <begin position="57"/>
        <end position="78"/>
    </location>
</feature>
<proteinExistence type="predicted"/>
<reference evidence="2 3" key="1">
    <citation type="submission" date="2015-10" db="EMBL/GenBank/DDBJ databases">
        <title>Metagenome-Assembled Genomes uncover a global brackish microbiome.</title>
        <authorList>
            <person name="Hugerth L.W."/>
            <person name="Larsson J."/>
            <person name="Alneberg J."/>
            <person name="Lindh M.V."/>
            <person name="Legrand C."/>
            <person name="Pinhassi J."/>
            <person name="Andersson A.F."/>
        </authorList>
    </citation>
    <scope>NUCLEOTIDE SEQUENCE [LARGE SCALE GENOMIC DNA]</scope>
    <source>
        <strain evidence="2">BACL9 MAG-120820-bin42</strain>
    </source>
</reference>
<organism evidence="2 3">
    <name type="scientific">Verrucomicrobia subdivision 6 bacterium BACL9 MAG-120820-bin42</name>
    <dbReference type="NCBI Taxonomy" id="1655634"/>
    <lineage>
        <taxon>Bacteria</taxon>
        <taxon>Pseudomonadati</taxon>
        <taxon>Verrucomicrobiota</taxon>
        <taxon>Verrucomicrobiia</taxon>
        <taxon>Verrucomicrobiales</taxon>
        <taxon>Verrucomicrobia subdivision 6</taxon>
    </lineage>
</organism>
<feature type="non-terminal residue" evidence="2">
    <location>
        <position position="1"/>
    </location>
</feature>
<evidence type="ECO:0000313" key="2">
    <source>
        <dbReference type="EMBL" id="KRP31857.1"/>
    </source>
</evidence>
<gene>
    <name evidence="2" type="ORF">ABS32_05730</name>
</gene>
<evidence type="ECO:0000256" key="1">
    <source>
        <dbReference type="SAM" id="MobiDB-lite"/>
    </source>
</evidence>
<dbReference type="AlphaFoldDB" id="A0A0R2XCD7"/>
<dbReference type="Proteomes" id="UP000051557">
    <property type="component" value="Unassembled WGS sequence"/>
</dbReference>
<evidence type="ECO:0000313" key="3">
    <source>
        <dbReference type="Proteomes" id="UP000051557"/>
    </source>
</evidence>
<name>A0A0R2XCD7_9BACT</name>
<feature type="region of interest" description="Disordered" evidence="1">
    <location>
        <begin position="28"/>
        <end position="110"/>
    </location>
</feature>
<protein>
    <submittedName>
        <fullName evidence="2">Uncharacterized protein</fullName>
    </submittedName>
</protein>
<sequence length="110" mass="11542">EDEGLQGAEGAIVDRLLGKDFHVARDVGSESTSIEKVSGQKKSGLERLTPGALSGEEWGKGGKENGIEKRLDTRRRVGAEVIPQTETNGFAEKKGEGGGRAGAGFFKGKA</sequence>
<dbReference type="EMBL" id="LIDM01000226">
    <property type="protein sequence ID" value="KRP31857.1"/>
    <property type="molecule type" value="Genomic_DNA"/>
</dbReference>
<accession>A0A0R2XCD7</accession>
<comment type="caution">
    <text evidence="2">The sequence shown here is derived from an EMBL/GenBank/DDBJ whole genome shotgun (WGS) entry which is preliminary data.</text>
</comment>